<evidence type="ECO:0000313" key="6">
    <source>
        <dbReference type="EMBL" id="KAI9639534.1"/>
    </source>
</evidence>
<dbReference type="PANTHER" id="PTHR10598:SF0">
    <property type="entry name" value="SET1_ASH2 HISTONE METHYLTRANSFERASE COMPLEX SUBUNIT ASH2"/>
    <property type="match status" value="1"/>
</dbReference>
<dbReference type="SMART" id="SM00449">
    <property type="entry name" value="SPRY"/>
    <property type="match status" value="1"/>
</dbReference>
<feature type="compositionally biased region" description="Basic and acidic residues" evidence="4">
    <location>
        <begin position="169"/>
        <end position="186"/>
    </location>
</feature>
<evidence type="ECO:0000256" key="1">
    <source>
        <dbReference type="ARBA" id="ARBA00004123"/>
    </source>
</evidence>
<name>A0AA38HHW5_9TREE</name>
<comment type="similarity">
    <text evidence="3">Belongs to the cclA family.</text>
</comment>
<comment type="caution">
    <text evidence="6">The sequence shown here is derived from an EMBL/GenBank/DDBJ whole genome shotgun (WGS) entry which is preliminary data.</text>
</comment>
<evidence type="ECO:0000256" key="4">
    <source>
        <dbReference type="SAM" id="MobiDB-lite"/>
    </source>
</evidence>
<evidence type="ECO:0000259" key="5">
    <source>
        <dbReference type="PROSITE" id="PS50188"/>
    </source>
</evidence>
<keyword evidence="7" id="KW-1185">Reference proteome</keyword>
<dbReference type="PANTHER" id="PTHR10598">
    <property type="entry name" value="SET1/ASH2 HISTONE METHYLTRANSFERASE COMPLEX SUBUNIT ASH2"/>
    <property type="match status" value="1"/>
</dbReference>
<reference evidence="6" key="1">
    <citation type="journal article" date="2022" name="G3 (Bethesda)">
        <title>High quality genome of the basidiomycete yeast Dioszegia hungarica PDD-24b-2 isolated from cloud water.</title>
        <authorList>
            <person name="Jarrige D."/>
            <person name="Haridas S."/>
            <person name="Bleykasten-Grosshans C."/>
            <person name="Joly M."/>
            <person name="Nadalig T."/>
            <person name="Sancelme M."/>
            <person name="Vuilleumier S."/>
            <person name="Grigoriev I.V."/>
            <person name="Amato P."/>
            <person name="Bringel F."/>
        </authorList>
    </citation>
    <scope>NUCLEOTIDE SEQUENCE</scope>
    <source>
        <strain evidence="6">PDD-24b-2</strain>
    </source>
</reference>
<accession>A0AA38HHW5</accession>
<dbReference type="InterPro" id="IPR001870">
    <property type="entry name" value="B30.2/SPRY"/>
</dbReference>
<dbReference type="Proteomes" id="UP001164286">
    <property type="component" value="Unassembled WGS sequence"/>
</dbReference>
<feature type="non-terminal residue" evidence="6">
    <location>
        <position position="368"/>
    </location>
</feature>
<dbReference type="AlphaFoldDB" id="A0AA38HHW5"/>
<proteinExistence type="inferred from homology"/>
<feature type="region of interest" description="Disordered" evidence="4">
    <location>
        <begin position="164"/>
        <end position="187"/>
    </location>
</feature>
<dbReference type="GO" id="GO:0048188">
    <property type="term" value="C:Set1C/COMPASS complex"/>
    <property type="evidence" value="ECO:0007669"/>
    <property type="project" value="InterPro"/>
</dbReference>
<comment type="subcellular location">
    <subcellularLocation>
        <location evidence="1">Nucleus</location>
    </subcellularLocation>
</comment>
<dbReference type="InterPro" id="IPR043136">
    <property type="entry name" value="B30.2/SPRY_sf"/>
</dbReference>
<evidence type="ECO:0000313" key="7">
    <source>
        <dbReference type="Proteomes" id="UP001164286"/>
    </source>
</evidence>
<evidence type="ECO:0000256" key="2">
    <source>
        <dbReference type="ARBA" id="ARBA00023242"/>
    </source>
</evidence>
<protein>
    <recommendedName>
        <fullName evidence="5">B30.2/SPRY domain-containing protein</fullName>
    </recommendedName>
</protein>
<organism evidence="6 7">
    <name type="scientific">Dioszegia hungarica</name>
    <dbReference type="NCBI Taxonomy" id="4972"/>
    <lineage>
        <taxon>Eukaryota</taxon>
        <taxon>Fungi</taxon>
        <taxon>Dikarya</taxon>
        <taxon>Basidiomycota</taxon>
        <taxon>Agaricomycotina</taxon>
        <taxon>Tremellomycetes</taxon>
        <taxon>Tremellales</taxon>
        <taxon>Bulleribasidiaceae</taxon>
        <taxon>Dioszegia</taxon>
    </lineage>
</organism>
<sequence length="368" mass="38871">FRYLPCGPSPCPSPAPYHPFYRTIPFPPPTPPVHISWLDRSHFLRLSPDALTATTDRGFRSGRANVAVREGIWYFEATVLRGLADSGAAKGSGGAGEGGAGNAHVRVGWGRREAGLDAPVGADGYAYGLRDVGGEGMHGSRSTGGGTGKGFGTGDVVGCLISLPARPPVKPEDGQAETDKEGGVENHRKRTSIRYKGQNYFEMDEYPVQKEMDALVDRDGKYAQARREAEAAAAAALAAGTDATGASGGGGGGAKGKKTKNAKKVTTDKPAPLPETVVFRDLARLPGSRIEFYINGERTETAFKDLYDFLPLPPPSSVGGKKSSSGEKDCLADDGTLGYYPMVSCFGRGKLRLNFGPDFAFPTPVPIE</sequence>
<feature type="domain" description="B30.2/SPRY" evidence="5">
    <location>
        <begin position="13"/>
        <end position="227"/>
    </location>
</feature>
<dbReference type="Gene3D" id="2.60.120.920">
    <property type="match status" value="1"/>
</dbReference>
<dbReference type="SUPFAM" id="SSF49899">
    <property type="entry name" value="Concanavalin A-like lectins/glucanases"/>
    <property type="match status" value="1"/>
</dbReference>
<evidence type="ECO:0000256" key="3">
    <source>
        <dbReference type="ARBA" id="ARBA00038149"/>
    </source>
</evidence>
<dbReference type="GO" id="GO:0000976">
    <property type="term" value="F:transcription cis-regulatory region binding"/>
    <property type="evidence" value="ECO:0007669"/>
    <property type="project" value="TreeGrafter"/>
</dbReference>
<dbReference type="CDD" id="cd12872">
    <property type="entry name" value="SPRY_Ash2"/>
    <property type="match status" value="1"/>
</dbReference>
<dbReference type="InterPro" id="IPR003877">
    <property type="entry name" value="SPRY_dom"/>
</dbReference>
<dbReference type="RefSeq" id="XP_052949311.1">
    <property type="nucleotide sequence ID" value="XM_053085540.1"/>
</dbReference>
<dbReference type="InterPro" id="IPR037353">
    <property type="entry name" value="ASH2"/>
</dbReference>
<dbReference type="EMBL" id="JAKWFO010000001">
    <property type="protein sequence ID" value="KAI9639534.1"/>
    <property type="molecule type" value="Genomic_DNA"/>
</dbReference>
<dbReference type="PROSITE" id="PS50188">
    <property type="entry name" value="B302_SPRY"/>
    <property type="match status" value="1"/>
</dbReference>
<dbReference type="GeneID" id="77724741"/>
<gene>
    <name evidence="6" type="ORF">MKK02DRAFT_14215</name>
</gene>
<keyword evidence="2" id="KW-0539">Nucleus</keyword>
<feature type="non-terminal residue" evidence="6">
    <location>
        <position position="1"/>
    </location>
</feature>
<feature type="region of interest" description="Disordered" evidence="4">
    <location>
        <begin position="241"/>
        <end position="269"/>
    </location>
</feature>
<dbReference type="InterPro" id="IPR013320">
    <property type="entry name" value="ConA-like_dom_sf"/>
</dbReference>